<dbReference type="PANTHER" id="PTHR40056">
    <property type="entry name" value="HYPOTHETICAL CYTOSOLIC PROTEIN"/>
    <property type="match status" value="1"/>
</dbReference>
<dbReference type="EMBL" id="FNCP01000012">
    <property type="protein sequence ID" value="SDH37611.1"/>
    <property type="molecule type" value="Genomic_DNA"/>
</dbReference>
<keyword evidence="2" id="KW-1185">Reference proteome</keyword>
<proteinExistence type="predicted"/>
<evidence type="ECO:0008006" key="3">
    <source>
        <dbReference type="Google" id="ProtNLM"/>
    </source>
</evidence>
<dbReference type="AlphaFoldDB" id="A0A1G8BWN4"/>
<dbReference type="InterPro" id="IPR014975">
    <property type="entry name" value="DUF1836"/>
</dbReference>
<protein>
    <recommendedName>
        <fullName evidence="3">DUF1836 domain-containing protein</fullName>
    </recommendedName>
</protein>
<gene>
    <name evidence="1" type="ORF">SAMN05443529_112140</name>
</gene>
<evidence type="ECO:0000313" key="2">
    <source>
        <dbReference type="Proteomes" id="UP000198656"/>
    </source>
</evidence>
<organism evidence="1 2">
    <name type="scientific">Desulfosporosinus hippei DSM 8344</name>
    <dbReference type="NCBI Taxonomy" id="1121419"/>
    <lineage>
        <taxon>Bacteria</taxon>
        <taxon>Bacillati</taxon>
        <taxon>Bacillota</taxon>
        <taxon>Clostridia</taxon>
        <taxon>Eubacteriales</taxon>
        <taxon>Desulfitobacteriaceae</taxon>
        <taxon>Desulfosporosinus</taxon>
    </lineage>
</organism>
<dbReference type="Proteomes" id="UP000198656">
    <property type="component" value="Unassembled WGS sequence"/>
</dbReference>
<reference evidence="2" key="1">
    <citation type="submission" date="2016-10" db="EMBL/GenBank/DDBJ databases">
        <authorList>
            <person name="Varghese N."/>
            <person name="Submissions S."/>
        </authorList>
    </citation>
    <scope>NUCLEOTIDE SEQUENCE [LARGE SCALE GENOMIC DNA]</scope>
    <source>
        <strain evidence="2">DSM 8344</strain>
    </source>
</reference>
<evidence type="ECO:0000313" key="1">
    <source>
        <dbReference type="EMBL" id="SDH37611.1"/>
    </source>
</evidence>
<sequence>MMQFNEKTLKQLVEELSLTQDIKITDIPDIDLYMEQLTSFMDNSLSNQKRDEQDKILTKTMINNYTKAGLVMSPVKKKYNKRHIILLILVYYLKNILSINDIKSLFEPVLNNIETPEDDLISLEDIYSTFLEVKNIELASFDERLIEKATMIKEKTQTIDKDGKDTAELFLIVIMLIAQANAHKKLAEKIIDKYFAKT</sequence>
<name>A0A1G8BWN4_9FIRM</name>
<accession>A0A1G8BWN4</accession>
<dbReference type="PANTHER" id="PTHR40056:SF1">
    <property type="entry name" value="DUF1836 DOMAIN-CONTAINING PROTEIN"/>
    <property type="match status" value="1"/>
</dbReference>
<dbReference type="STRING" id="1121419.SAMN05443529_112140"/>
<dbReference type="Pfam" id="PF08876">
    <property type="entry name" value="DUF1836"/>
    <property type="match status" value="1"/>
</dbReference>